<comment type="caution">
    <text evidence="1">The sequence shown here is derived from an EMBL/GenBank/DDBJ whole genome shotgun (WGS) entry which is preliminary data.</text>
</comment>
<organism evidence="1 2">
    <name type="scientific">Couchioplanes caeruleus</name>
    <dbReference type="NCBI Taxonomy" id="56438"/>
    <lineage>
        <taxon>Bacteria</taxon>
        <taxon>Bacillati</taxon>
        <taxon>Actinomycetota</taxon>
        <taxon>Actinomycetes</taxon>
        <taxon>Micromonosporales</taxon>
        <taxon>Micromonosporaceae</taxon>
        <taxon>Couchioplanes</taxon>
    </lineage>
</organism>
<dbReference type="EMBL" id="RJKL01000001">
    <property type="protein sequence ID" value="ROP28415.1"/>
    <property type="molecule type" value="Genomic_DNA"/>
</dbReference>
<gene>
    <name evidence="1" type="ORF">EDD30_1173</name>
</gene>
<dbReference type="AlphaFoldDB" id="A0A3N1GDZ1"/>
<sequence length="126" mass="13687">MAPDDAAVDRETFYVSAFAELEAPHVRVLLFVADWERTGEHAGPPTTDDLSDAFSASLCPVIRPVLTTLERAGLVVKRAGPRQPGSAPHRETGVPHVWEVTTFAGHLMRRIGHVPPDRSRPDGMAA</sequence>
<evidence type="ECO:0000313" key="2">
    <source>
        <dbReference type="Proteomes" id="UP000271683"/>
    </source>
</evidence>
<dbReference type="Proteomes" id="UP000271683">
    <property type="component" value="Unassembled WGS sequence"/>
</dbReference>
<name>A0A3N1GDZ1_9ACTN</name>
<accession>A0A3N1GDZ1</accession>
<reference evidence="1 2" key="1">
    <citation type="submission" date="2018-11" db="EMBL/GenBank/DDBJ databases">
        <title>Sequencing the genomes of 1000 actinobacteria strains.</title>
        <authorList>
            <person name="Klenk H.-P."/>
        </authorList>
    </citation>
    <scope>NUCLEOTIDE SEQUENCE [LARGE SCALE GENOMIC DNA]</scope>
    <source>
        <strain evidence="1 2">DSM 43634</strain>
    </source>
</reference>
<evidence type="ECO:0000313" key="1">
    <source>
        <dbReference type="EMBL" id="ROP28415.1"/>
    </source>
</evidence>
<proteinExistence type="predicted"/>
<protein>
    <submittedName>
        <fullName evidence="1">Uncharacterized protein</fullName>
    </submittedName>
</protein>